<keyword evidence="2" id="KW-1185">Reference proteome</keyword>
<reference evidence="2" key="1">
    <citation type="submission" date="2011-08" db="EMBL/GenBank/DDBJ databases">
        <authorList>
            <person name="Rombauts S."/>
        </authorList>
    </citation>
    <scope>NUCLEOTIDE SEQUENCE</scope>
    <source>
        <strain evidence="2">London</strain>
    </source>
</reference>
<sequence length="57" mass="6935">MNKLFVKKLNKNKIHRLKAFIFRNLILFICKKSRDAQENNDNNESIMMNMTQRHKLD</sequence>
<dbReference type="HOGENOM" id="CLU_2999032_0_0_1"/>
<dbReference type="EMBL" id="CAEY01001113">
    <property type="status" value="NOT_ANNOTATED_CDS"/>
    <property type="molecule type" value="Genomic_DNA"/>
</dbReference>
<dbReference type="AlphaFoldDB" id="T1JZ11"/>
<proteinExistence type="predicted"/>
<evidence type="ECO:0000313" key="1">
    <source>
        <dbReference type="EnsemblMetazoa" id="tetur03g02270.1"/>
    </source>
</evidence>
<evidence type="ECO:0000313" key="2">
    <source>
        <dbReference type="Proteomes" id="UP000015104"/>
    </source>
</evidence>
<reference evidence="1" key="2">
    <citation type="submission" date="2015-06" db="UniProtKB">
        <authorList>
            <consortium name="EnsemblMetazoa"/>
        </authorList>
    </citation>
    <scope>IDENTIFICATION</scope>
</reference>
<accession>T1JZ11</accession>
<dbReference type="EnsemblMetazoa" id="tetur03g02270.1">
    <property type="protein sequence ID" value="tetur03g02270.1"/>
    <property type="gene ID" value="tetur03g02270"/>
</dbReference>
<dbReference type="Proteomes" id="UP000015104">
    <property type="component" value="Unassembled WGS sequence"/>
</dbReference>
<name>T1JZ11_TETUR</name>
<protein>
    <submittedName>
        <fullName evidence="1">Uncharacterized protein</fullName>
    </submittedName>
</protein>
<organism evidence="1 2">
    <name type="scientific">Tetranychus urticae</name>
    <name type="common">Two-spotted spider mite</name>
    <dbReference type="NCBI Taxonomy" id="32264"/>
    <lineage>
        <taxon>Eukaryota</taxon>
        <taxon>Metazoa</taxon>
        <taxon>Ecdysozoa</taxon>
        <taxon>Arthropoda</taxon>
        <taxon>Chelicerata</taxon>
        <taxon>Arachnida</taxon>
        <taxon>Acari</taxon>
        <taxon>Acariformes</taxon>
        <taxon>Trombidiformes</taxon>
        <taxon>Prostigmata</taxon>
        <taxon>Eleutherengona</taxon>
        <taxon>Raphignathae</taxon>
        <taxon>Tetranychoidea</taxon>
        <taxon>Tetranychidae</taxon>
        <taxon>Tetranychus</taxon>
    </lineage>
</organism>